<keyword evidence="2" id="KW-1185">Reference proteome</keyword>
<comment type="caution">
    <text evidence="1">The sequence shown here is derived from an EMBL/GenBank/DDBJ whole genome shotgun (WGS) entry which is preliminary data.</text>
</comment>
<dbReference type="EMBL" id="SOEO01000003">
    <property type="protein sequence ID" value="TDX82765.1"/>
    <property type="molecule type" value="Genomic_DNA"/>
</dbReference>
<accession>A0A4R8IDC6</accession>
<gene>
    <name evidence="1" type="ORF">B0I22_2792</name>
</gene>
<reference evidence="1 2" key="1">
    <citation type="submission" date="2019-03" db="EMBL/GenBank/DDBJ databases">
        <title>Genomic Encyclopedia of Type Strains, Phase III (KMG-III): the genomes of soil and plant-associated and newly described type strains.</title>
        <authorList>
            <person name="Whitman W."/>
        </authorList>
    </citation>
    <scope>NUCLEOTIDE SEQUENCE [LARGE SCALE GENOMIC DNA]</scope>
    <source>
        <strain evidence="1 2">CGMCC 1.12802</strain>
    </source>
</reference>
<evidence type="ECO:0000313" key="1">
    <source>
        <dbReference type="EMBL" id="TDX82765.1"/>
    </source>
</evidence>
<sequence length="91" mass="11374">MEKVIPDVYRKYTPYEYQRKFERIEKEIKQMDDVDFEIIVNTDIPFKIGYLESWKRPFSNLLQQPISTQKQVYIRWLENIFMFHNSMFQRN</sequence>
<dbReference type="AlphaFoldDB" id="A0A4R8IDC6"/>
<dbReference type="Proteomes" id="UP000295313">
    <property type="component" value="Unassembled WGS sequence"/>
</dbReference>
<proteinExistence type="predicted"/>
<evidence type="ECO:0000313" key="2">
    <source>
        <dbReference type="Proteomes" id="UP000295313"/>
    </source>
</evidence>
<organism evidence="1 2">
    <name type="scientific">Epilithonimonas xixisoli</name>
    <dbReference type="NCBI Taxonomy" id="1476462"/>
    <lineage>
        <taxon>Bacteria</taxon>
        <taxon>Pseudomonadati</taxon>
        <taxon>Bacteroidota</taxon>
        <taxon>Flavobacteriia</taxon>
        <taxon>Flavobacteriales</taxon>
        <taxon>Weeksellaceae</taxon>
        <taxon>Chryseobacterium group</taxon>
        <taxon>Epilithonimonas</taxon>
    </lineage>
</organism>
<protein>
    <submittedName>
        <fullName evidence="1">Uncharacterized protein</fullName>
    </submittedName>
</protein>
<dbReference type="OrthoDB" id="1267877at2"/>
<dbReference type="RefSeq" id="WP_133945588.1">
    <property type="nucleotide sequence ID" value="NZ_SOEO01000003.1"/>
</dbReference>
<name>A0A4R8IDC6_9FLAO</name>